<evidence type="ECO:0000259" key="8">
    <source>
        <dbReference type="PROSITE" id="PS50904"/>
    </source>
</evidence>
<organism evidence="10 11">
    <name type="scientific">Didymodactylos carnosus</name>
    <dbReference type="NCBI Taxonomy" id="1234261"/>
    <lineage>
        <taxon>Eukaryota</taxon>
        <taxon>Metazoa</taxon>
        <taxon>Spiralia</taxon>
        <taxon>Gnathifera</taxon>
        <taxon>Rotifera</taxon>
        <taxon>Eurotatoria</taxon>
        <taxon>Bdelloidea</taxon>
        <taxon>Philodinida</taxon>
        <taxon>Philodinidae</taxon>
        <taxon>Didymodactylos</taxon>
    </lineage>
</organism>
<evidence type="ECO:0000256" key="3">
    <source>
        <dbReference type="ARBA" id="ARBA00010490"/>
    </source>
</evidence>
<comment type="similarity">
    <text evidence="3">Belongs to the PDCD5 family.</text>
</comment>
<comment type="subcellular location">
    <subcellularLocation>
        <location evidence="6">Cell membrane</location>
        <topology evidence="6">Lipid-anchor</topology>
        <orientation evidence="6">Cytoplasmic side</orientation>
    </subcellularLocation>
</comment>
<dbReference type="GO" id="GO:0005886">
    <property type="term" value="C:plasma membrane"/>
    <property type="evidence" value="ECO:0007669"/>
    <property type="project" value="UniProtKB-SubCell"/>
</dbReference>
<comment type="similarity">
    <text evidence="2 6">Belongs to the phosphorylase b kinase regulatory chain family.</text>
</comment>
<dbReference type="Gene3D" id="1.10.8.140">
    <property type="entry name" value="PDCD5-like"/>
    <property type="match status" value="1"/>
</dbReference>
<keyword evidence="6" id="KW-0472">Membrane</keyword>
<dbReference type="PANTHER" id="PTHR10749">
    <property type="entry name" value="PHOSPHORYLASE B KINASE REGULATORY SUBUNIT"/>
    <property type="match status" value="1"/>
</dbReference>
<reference evidence="10" key="1">
    <citation type="submission" date="2021-02" db="EMBL/GenBank/DDBJ databases">
        <authorList>
            <person name="Nowell W R."/>
        </authorList>
    </citation>
    <scope>NUCLEOTIDE SEQUENCE</scope>
</reference>
<comment type="pathway">
    <text evidence="1 6">Glycan biosynthesis; glycogen metabolism.</text>
</comment>
<feature type="region of interest" description="Disordered" evidence="7">
    <location>
        <begin position="1"/>
        <end position="44"/>
    </location>
</feature>
<evidence type="ECO:0000256" key="5">
    <source>
        <dbReference type="ARBA" id="ARBA00022860"/>
    </source>
</evidence>
<evidence type="ECO:0000256" key="7">
    <source>
        <dbReference type="SAM" id="MobiDB-lite"/>
    </source>
</evidence>
<dbReference type="Pfam" id="PF00723">
    <property type="entry name" value="Glyco_hydro_15"/>
    <property type="match status" value="1"/>
</dbReference>
<feature type="compositionally biased region" description="Basic and acidic residues" evidence="7">
    <location>
        <begin position="7"/>
        <end position="16"/>
    </location>
</feature>
<gene>
    <name evidence="9" type="ORF">OVA965_LOCUS5593</name>
    <name evidence="10" type="ORF">TMI583_LOCUS5591</name>
</gene>
<dbReference type="Proteomes" id="UP000677228">
    <property type="component" value="Unassembled WGS sequence"/>
</dbReference>
<accession>A0A8S2HC38</accession>
<dbReference type="InterPro" id="IPR002836">
    <property type="entry name" value="PDCD5-like"/>
</dbReference>
<evidence type="ECO:0000256" key="6">
    <source>
        <dbReference type="RuleBase" id="RU364123"/>
    </source>
</evidence>
<feature type="compositionally biased region" description="Basic and acidic residues" evidence="7">
    <location>
        <begin position="31"/>
        <end position="44"/>
    </location>
</feature>
<dbReference type="GO" id="GO:0005516">
    <property type="term" value="F:calmodulin binding"/>
    <property type="evidence" value="ECO:0007669"/>
    <property type="project" value="UniProtKB-KW"/>
</dbReference>
<dbReference type="Pfam" id="PF04707">
    <property type="entry name" value="PRELI"/>
    <property type="match status" value="1"/>
</dbReference>
<dbReference type="Proteomes" id="UP000682733">
    <property type="component" value="Unassembled WGS sequence"/>
</dbReference>
<comment type="caution">
    <text evidence="10">The sequence shown here is derived from an EMBL/GenBank/DDBJ whole genome shotgun (WGS) entry which is preliminary data.</text>
</comment>
<dbReference type="SUPFAM" id="SSF46950">
    <property type="entry name" value="Double-stranded DNA-binding domain"/>
    <property type="match status" value="1"/>
</dbReference>
<keyword evidence="4 6" id="KW-0321">Glycogen metabolism</keyword>
<dbReference type="GO" id="GO:0003677">
    <property type="term" value="F:DNA binding"/>
    <property type="evidence" value="ECO:0007669"/>
    <property type="project" value="InterPro"/>
</dbReference>
<dbReference type="PANTHER" id="PTHR10749:SF8">
    <property type="entry name" value="PHOSPHORYLASE B KINASE REGULATORY SUBUNIT BETA"/>
    <property type="match status" value="1"/>
</dbReference>
<protein>
    <recommendedName>
        <fullName evidence="6">Phosphorylase b kinase regulatory subunit</fullName>
    </recommendedName>
</protein>
<dbReference type="InterPro" id="IPR008734">
    <property type="entry name" value="PHK_A/B_su"/>
</dbReference>
<dbReference type="PROSITE" id="PS50904">
    <property type="entry name" value="PRELI_MSF1"/>
    <property type="match status" value="1"/>
</dbReference>
<keyword evidence="5 6" id="KW-0112">Calmodulin-binding</keyword>
<feature type="domain" description="PRELI/MSF1" evidence="8">
    <location>
        <begin position="41"/>
        <end position="221"/>
    </location>
</feature>
<dbReference type="Pfam" id="PF01984">
    <property type="entry name" value="dsDNA_bind"/>
    <property type="match status" value="1"/>
</dbReference>
<proteinExistence type="inferred from homology"/>
<dbReference type="SUPFAM" id="SSF48208">
    <property type="entry name" value="Six-hairpin glycosidases"/>
    <property type="match status" value="1"/>
</dbReference>
<evidence type="ECO:0000313" key="10">
    <source>
        <dbReference type="EMBL" id="CAF3604203.1"/>
    </source>
</evidence>
<comment type="function">
    <text evidence="6">Phosphorylase b kinase catalyzes the phosphorylation of serine in certain substrates, including troponin I.</text>
</comment>
<keyword evidence="6" id="KW-0449">Lipoprotein</keyword>
<dbReference type="GO" id="GO:0005964">
    <property type="term" value="C:phosphorylase kinase complex"/>
    <property type="evidence" value="ECO:0007669"/>
    <property type="project" value="TreeGrafter"/>
</dbReference>
<keyword evidence="6" id="KW-0636">Prenylation</keyword>
<dbReference type="EMBL" id="CAJNOK010001594">
    <property type="protein sequence ID" value="CAF0819951.1"/>
    <property type="molecule type" value="Genomic_DNA"/>
</dbReference>
<dbReference type="GO" id="GO:0005977">
    <property type="term" value="P:glycogen metabolic process"/>
    <property type="evidence" value="ECO:0007669"/>
    <property type="project" value="UniProtKB-KW"/>
</dbReference>
<keyword evidence="6" id="KW-1003">Cell membrane</keyword>
<evidence type="ECO:0000256" key="4">
    <source>
        <dbReference type="ARBA" id="ARBA00022600"/>
    </source>
</evidence>
<evidence type="ECO:0000313" key="9">
    <source>
        <dbReference type="EMBL" id="CAF0819951.1"/>
    </source>
</evidence>
<dbReference type="InterPro" id="IPR036883">
    <property type="entry name" value="PDCD5-like_sf"/>
</dbReference>
<dbReference type="EMBL" id="CAJOBA010001594">
    <property type="protein sequence ID" value="CAF3604203.1"/>
    <property type="molecule type" value="Genomic_DNA"/>
</dbReference>
<evidence type="ECO:0000313" key="11">
    <source>
        <dbReference type="Proteomes" id="UP000682733"/>
    </source>
</evidence>
<dbReference type="InterPro" id="IPR008928">
    <property type="entry name" value="6-hairpin_glycosidase_sf"/>
</dbReference>
<dbReference type="InterPro" id="IPR006797">
    <property type="entry name" value="PRELI/MSF1_dom"/>
</dbReference>
<evidence type="ECO:0000256" key="2">
    <source>
        <dbReference type="ARBA" id="ARBA00007128"/>
    </source>
</evidence>
<dbReference type="AlphaFoldDB" id="A0A8S2HC38"/>
<sequence>MADSDLDDIRAKRMAELQKQYGGNPTGSEGGGEKNHEDQRQKQEEMRNAMLSSLLTQEARARLNTIAVAKPDKARMVEDILMQNARRGAFGGKVSEEQLINILEQVNKATEKTTKVNLINMDGVGYGSEHSIIDANKRLMMLRTRNLTLNRYLSVEENLQYMPHPENNSKTLLKQEATITVKNVPLTNYMEALIEKTINSNANKGRQAIEWVIRRMHNDLPRTIINWNESNVLLRNIVIMVDWTNSRQQRQLSVTQYNPIIDGYSHKTTGSIAGSNRSRRPSWSDAKKDFIEDDEAFSDAHTQLLKNLDLYYRKVKRQLLAFQSLPTGLFPNHLEPKKKVAHVVENVFCAISVWSLRQCYIKIDNDQGRAHELGQAAVKCMRGILNCWMKQAVKLEIFKGEQSPKDALHSKFNVYDGSEVSGADEVGQLQICAISLYLLTIAQMITSGLQIIYSIDEVNFIQQLVFYIERAYRTPDYGIWGRGSKYNNNTCELHASSIGMAKAALETMNGFNLYGERGASWSVVYVDIDAHNRNRTTFDTLLPRESASKNTDAALLFTVSWPAFSIHDTNLVQTTIKKCIRKLRGSYGFKRFLRDGQYTTIEPKDKRFYEASEIKKFDKNECEWPMFFALMVIDGLFKNNQPQIDEYLGLLNPLLRRTTEGNDLINFSYH</sequence>
<dbReference type="InterPro" id="IPR011613">
    <property type="entry name" value="GH15-like"/>
</dbReference>
<evidence type="ECO:0000256" key="1">
    <source>
        <dbReference type="ARBA" id="ARBA00005131"/>
    </source>
</evidence>
<keyword evidence="6" id="KW-0119">Carbohydrate metabolism</keyword>
<name>A0A8S2HC38_9BILA</name>